<dbReference type="InterPro" id="IPR029035">
    <property type="entry name" value="DHS-like_NAD/FAD-binding_dom"/>
</dbReference>
<dbReference type="EMBL" id="CP015163">
    <property type="protein sequence ID" value="AXB43299.1"/>
    <property type="molecule type" value="Genomic_DNA"/>
</dbReference>
<accession>A0A344L5H5</accession>
<feature type="domain" description="Thiamine pyrophosphate enzyme central" evidence="4">
    <location>
        <begin position="190"/>
        <end position="323"/>
    </location>
</feature>
<name>A0A344L5H5_9PSEU</name>
<dbReference type="Gene3D" id="3.40.50.1220">
    <property type="entry name" value="TPP-binding domain"/>
    <property type="match status" value="1"/>
</dbReference>
<evidence type="ECO:0000313" key="7">
    <source>
        <dbReference type="EMBL" id="AXB43299.1"/>
    </source>
</evidence>
<dbReference type="PANTHER" id="PTHR18968:SF167">
    <property type="entry name" value="ACETOLACTATE SYNTHASE LARGE SUBUNIT ILVB2-RELATED"/>
    <property type="match status" value="1"/>
</dbReference>
<gene>
    <name evidence="7" type="ORF">A4R43_12655</name>
</gene>
<dbReference type="InterPro" id="IPR029061">
    <property type="entry name" value="THDP-binding"/>
</dbReference>
<dbReference type="Gene3D" id="3.40.50.970">
    <property type="match status" value="2"/>
</dbReference>
<dbReference type="CDD" id="cd07035">
    <property type="entry name" value="TPP_PYR_POX_like"/>
    <property type="match status" value="1"/>
</dbReference>
<evidence type="ECO:0000313" key="8">
    <source>
        <dbReference type="Proteomes" id="UP000250434"/>
    </source>
</evidence>
<dbReference type="PANTHER" id="PTHR18968">
    <property type="entry name" value="THIAMINE PYROPHOSPHATE ENZYMES"/>
    <property type="match status" value="1"/>
</dbReference>
<evidence type="ECO:0000256" key="3">
    <source>
        <dbReference type="RuleBase" id="RU362132"/>
    </source>
</evidence>
<dbReference type="CDD" id="cd00568">
    <property type="entry name" value="TPP_enzymes"/>
    <property type="match status" value="1"/>
</dbReference>
<dbReference type="InterPro" id="IPR045229">
    <property type="entry name" value="TPP_enz"/>
</dbReference>
<evidence type="ECO:0000259" key="5">
    <source>
        <dbReference type="Pfam" id="PF02775"/>
    </source>
</evidence>
<dbReference type="Pfam" id="PF02776">
    <property type="entry name" value="TPP_enzyme_N"/>
    <property type="match status" value="1"/>
</dbReference>
<feature type="domain" description="Thiamine pyrophosphate enzyme N-terminal TPP-binding" evidence="6">
    <location>
        <begin position="9"/>
        <end position="118"/>
    </location>
</feature>
<dbReference type="AlphaFoldDB" id="A0A344L5H5"/>
<feature type="domain" description="Thiamine pyrophosphate enzyme TPP-binding" evidence="5">
    <location>
        <begin position="383"/>
        <end position="531"/>
    </location>
</feature>
<evidence type="ECO:0000256" key="1">
    <source>
        <dbReference type="ARBA" id="ARBA00007812"/>
    </source>
</evidence>
<dbReference type="GO" id="GO:0005948">
    <property type="term" value="C:acetolactate synthase complex"/>
    <property type="evidence" value="ECO:0007669"/>
    <property type="project" value="TreeGrafter"/>
</dbReference>
<sequence length="559" mass="58527">MSERLGCWDAVAETLAQSGCEVVFGLPSDEPGLLDAAERHPGLAVKVFGDQRVAGCAAAGYAMASGRPVVLALNSGPGFANAMPALLEAASLGVPLVVVTTRVPGANIGRGAFQHLEQRGLAAPLTGWHHLAEHAGNLSWALHRAVRLAVDGRAGISLVEITDELTRESVPRPAVRPVRALRAAGDPDQLDRAARLLSEAERPLIVVGGGCRQAAAGEDVLRLAEALGAPVFTTAAGRGTVPESHRLCFGLLGLYTTPPADALLEKADVVLVLGSRLEETARMRWEGWQRARMIQVDKSAEAFGESAEPEIAVLADAGLAVRGLLERVRPGETRLYWAAEQALVRPELAALAQVGFGQSPVRATIGQVTEVLGPPPVVVLENGLHDIWAYHYPVLRVDAGTRVVCPGEQTMMGFGVAASAGAAMTTTGPVVVFTGDSAFLLSVGALAALAEHSLGVILVVFDNGGFGWPRFLRAATGEPDRLTAVRQRRNPAELAAAFGGWGTTARNEAELHDALLMAKQNAAAGRFTVIRVPVPDDDVPAGVLAMEEFDEMEAAGGPA</sequence>
<comment type="similarity">
    <text evidence="1 3">Belongs to the TPP enzyme family.</text>
</comment>
<reference evidence="7 8" key="1">
    <citation type="submission" date="2016-04" db="EMBL/GenBank/DDBJ databases">
        <title>Complete genome sequence and analysis of deep-sea sediment isolate, Amycolatopsis sp. WP1.</title>
        <authorList>
            <person name="Wang H."/>
            <person name="Chen S."/>
            <person name="Wu Q."/>
        </authorList>
    </citation>
    <scope>NUCLEOTIDE SEQUENCE [LARGE SCALE GENOMIC DNA]</scope>
    <source>
        <strain evidence="7 8">WP1</strain>
    </source>
</reference>
<dbReference type="InterPro" id="IPR012001">
    <property type="entry name" value="Thiamin_PyroP_enz_TPP-bd_dom"/>
</dbReference>
<evidence type="ECO:0000259" key="4">
    <source>
        <dbReference type="Pfam" id="PF00205"/>
    </source>
</evidence>
<protein>
    <recommendedName>
        <fullName evidence="9">Acetolactate synthase</fullName>
    </recommendedName>
</protein>
<dbReference type="Pfam" id="PF00205">
    <property type="entry name" value="TPP_enzyme_M"/>
    <property type="match status" value="1"/>
</dbReference>
<dbReference type="Proteomes" id="UP000250434">
    <property type="component" value="Chromosome"/>
</dbReference>
<dbReference type="RefSeq" id="WP_113692544.1">
    <property type="nucleotide sequence ID" value="NZ_CP015163.1"/>
</dbReference>
<dbReference type="InterPro" id="IPR011766">
    <property type="entry name" value="TPP_enzyme_TPP-bd"/>
</dbReference>
<dbReference type="Pfam" id="PF02775">
    <property type="entry name" value="TPP_enzyme_C"/>
    <property type="match status" value="1"/>
</dbReference>
<proteinExistence type="inferred from homology"/>
<dbReference type="InterPro" id="IPR012000">
    <property type="entry name" value="Thiamin_PyroP_enz_cen_dom"/>
</dbReference>
<dbReference type="SUPFAM" id="SSF52518">
    <property type="entry name" value="Thiamin diphosphate-binding fold (THDP-binding)"/>
    <property type="match status" value="2"/>
</dbReference>
<dbReference type="OrthoDB" id="4494979at2"/>
<dbReference type="GO" id="GO:0003984">
    <property type="term" value="F:acetolactate synthase activity"/>
    <property type="evidence" value="ECO:0007669"/>
    <property type="project" value="TreeGrafter"/>
</dbReference>
<keyword evidence="8" id="KW-1185">Reference proteome</keyword>
<dbReference type="GO" id="GO:0009097">
    <property type="term" value="P:isoleucine biosynthetic process"/>
    <property type="evidence" value="ECO:0007669"/>
    <property type="project" value="TreeGrafter"/>
</dbReference>
<dbReference type="KEGG" id="aab:A4R43_12655"/>
<dbReference type="GO" id="GO:0050660">
    <property type="term" value="F:flavin adenine dinucleotide binding"/>
    <property type="evidence" value="ECO:0007669"/>
    <property type="project" value="TreeGrafter"/>
</dbReference>
<organism evidence="7 8">
    <name type="scientific">Amycolatopsis albispora</name>
    <dbReference type="NCBI Taxonomy" id="1804986"/>
    <lineage>
        <taxon>Bacteria</taxon>
        <taxon>Bacillati</taxon>
        <taxon>Actinomycetota</taxon>
        <taxon>Actinomycetes</taxon>
        <taxon>Pseudonocardiales</taxon>
        <taxon>Pseudonocardiaceae</taxon>
        <taxon>Amycolatopsis</taxon>
    </lineage>
</organism>
<dbReference type="GO" id="GO:0009099">
    <property type="term" value="P:L-valine biosynthetic process"/>
    <property type="evidence" value="ECO:0007669"/>
    <property type="project" value="TreeGrafter"/>
</dbReference>
<evidence type="ECO:0000259" key="6">
    <source>
        <dbReference type="Pfam" id="PF02776"/>
    </source>
</evidence>
<evidence type="ECO:0008006" key="9">
    <source>
        <dbReference type="Google" id="ProtNLM"/>
    </source>
</evidence>
<evidence type="ECO:0000256" key="2">
    <source>
        <dbReference type="ARBA" id="ARBA00023052"/>
    </source>
</evidence>
<dbReference type="SUPFAM" id="SSF52467">
    <property type="entry name" value="DHS-like NAD/FAD-binding domain"/>
    <property type="match status" value="1"/>
</dbReference>
<dbReference type="GO" id="GO:0030976">
    <property type="term" value="F:thiamine pyrophosphate binding"/>
    <property type="evidence" value="ECO:0007669"/>
    <property type="project" value="InterPro"/>
</dbReference>
<keyword evidence="2 3" id="KW-0786">Thiamine pyrophosphate</keyword>
<dbReference type="GO" id="GO:0000287">
    <property type="term" value="F:magnesium ion binding"/>
    <property type="evidence" value="ECO:0007669"/>
    <property type="project" value="InterPro"/>
</dbReference>